<name>A0A976SIJ6_THEOR</name>
<feature type="domain" description="Sas10 C-terminal" evidence="6">
    <location>
        <begin position="516"/>
        <end position="585"/>
    </location>
</feature>
<evidence type="ECO:0000313" key="8">
    <source>
        <dbReference type="Proteomes" id="UP000244811"/>
    </source>
</evidence>
<feature type="region of interest" description="Disordered" evidence="5">
    <location>
        <begin position="454"/>
        <end position="479"/>
    </location>
</feature>
<evidence type="ECO:0000313" key="7">
    <source>
        <dbReference type="EMBL" id="UVC49492.1"/>
    </source>
</evidence>
<comment type="subcellular location">
    <subcellularLocation>
        <location evidence="1">Nucleus</location>
    </subcellularLocation>
</comment>
<dbReference type="InterPro" id="IPR007146">
    <property type="entry name" value="Sas10/Utp3/C1D"/>
</dbReference>
<evidence type="ECO:0000256" key="1">
    <source>
        <dbReference type="ARBA" id="ARBA00004123"/>
    </source>
</evidence>
<dbReference type="Proteomes" id="UP000244811">
    <property type="component" value="Chromosome 1"/>
</dbReference>
<evidence type="ECO:0000256" key="5">
    <source>
        <dbReference type="SAM" id="MobiDB-lite"/>
    </source>
</evidence>
<organism evidence="7 8">
    <name type="scientific">Theileria orientalis</name>
    <dbReference type="NCBI Taxonomy" id="68886"/>
    <lineage>
        <taxon>Eukaryota</taxon>
        <taxon>Sar</taxon>
        <taxon>Alveolata</taxon>
        <taxon>Apicomplexa</taxon>
        <taxon>Aconoidasida</taxon>
        <taxon>Piroplasmida</taxon>
        <taxon>Theileriidae</taxon>
        <taxon>Theileria</taxon>
    </lineage>
</organism>
<keyword evidence="4" id="KW-0539">Nucleus</keyword>
<dbReference type="PANTHER" id="PTHR13237">
    <property type="entry name" value="SOMETHING ABOUT SILENCING PROTEIN 10-RELATED"/>
    <property type="match status" value="1"/>
</dbReference>
<dbReference type="InterPro" id="IPR018972">
    <property type="entry name" value="Sas10_C_dom"/>
</dbReference>
<sequence>MGRNVPRKPKKTSEESDGKSKKKSTGSSFKAVVTNDGKDFIPFEEAEDKSTDEEFEKLGLPRSFTPEATDDEIEDLQDEYEEEQEEEEDEEQDRVDWGKKLKNYYVDSSDDELDEEALEDRIAEAREITAEMYEDVEEEDADLDQYVDLEKEDDTTALDTLIDNLSESLKKDSERVTLPDDFFVLSDDQKKEFLDKEHPEFLLLLKEFKEKSDISNEQIFKLLSDPKSFKLCTKDGLEYLDIRNELFLMYLSYLTYYLLLKVHGISIEKHPVIDRLLEIRLLLDKAKPIENKLQYQISKLLNNLKSKEESLVPRIENMELNNMHSTKYKAPKNIINQVHNEEDKEEDEKDERYKFMKKMNEIEEYEMERMRRIPLTKKYKKYMQSMDKKHKNLIGTNLQDLTSFTSEKKRVKSNSNDLNVAAQKLRQSVIMSEKRNNPDMVYTNKSDRIIKKRKLMSSEGDSKSNKNGKNVQKMEHRHKKDEIDKIKENYNKIKENRKQKYQQSSVRVYKPEEVIEGKRDIGKDIMKNRGLVVKRDKTQGNARVTNRRKFEKKMKIYNAMTSKNRKEALDYVGEETGININKKKSLNA</sequence>
<feature type="compositionally biased region" description="Basic residues" evidence="5">
    <location>
        <begin position="1"/>
        <end position="10"/>
    </location>
</feature>
<evidence type="ECO:0000259" key="6">
    <source>
        <dbReference type="Pfam" id="PF09368"/>
    </source>
</evidence>
<feature type="compositionally biased region" description="Acidic residues" evidence="5">
    <location>
        <begin position="42"/>
        <end position="55"/>
    </location>
</feature>
<evidence type="ECO:0000256" key="3">
    <source>
        <dbReference type="ARBA" id="ARBA00022553"/>
    </source>
</evidence>
<dbReference type="GO" id="GO:0000462">
    <property type="term" value="P:maturation of SSU-rRNA from tricistronic rRNA transcript (SSU-rRNA, 5.8S rRNA, LSU-rRNA)"/>
    <property type="evidence" value="ECO:0007669"/>
    <property type="project" value="TreeGrafter"/>
</dbReference>
<comment type="similarity">
    <text evidence="2">Belongs to the SAS10 family.</text>
</comment>
<reference evidence="7" key="1">
    <citation type="submission" date="2022-07" db="EMBL/GenBank/DDBJ databases">
        <title>Evaluation of T. orientalis genome assembly methods using nanopore sequencing and analysis of variation between genomes.</title>
        <authorList>
            <person name="Yam J."/>
            <person name="Micallef M.L."/>
            <person name="Liu M."/>
            <person name="Djordjevic S.P."/>
            <person name="Bogema D.R."/>
            <person name="Jenkins C."/>
        </authorList>
    </citation>
    <scope>NUCLEOTIDE SEQUENCE</scope>
    <source>
        <strain evidence="7">Goon Nure</strain>
    </source>
</reference>
<protein>
    <submittedName>
        <fullName evidence="7">Disrupter of silencing protein</fullName>
    </submittedName>
</protein>
<gene>
    <name evidence="7" type="ORF">MACK_003329</name>
</gene>
<feature type="region of interest" description="Disordered" evidence="5">
    <location>
        <begin position="1"/>
        <end position="99"/>
    </location>
</feature>
<keyword evidence="3" id="KW-0597">Phosphoprotein</keyword>
<evidence type="ECO:0000256" key="4">
    <source>
        <dbReference type="ARBA" id="ARBA00023242"/>
    </source>
</evidence>
<dbReference type="AlphaFoldDB" id="A0A976SIJ6"/>
<dbReference type="PANTHER" id="PTHR13237:SF8">
    <property type="entry name" value="SOMETHING ABOUT SILENCING PROTEIN 10"/>
    <property type="match status" value="1"/>
</dbReference>
<dbReference type="Pfam" id="PF04000">
    <property type="entry name" value="Sas10_Utp3"/>
    <property type="match status" value="1"/>
</dbReference>
<dbReference type="Pfam" id="PF09368">
    <property type="entry name" value="Sas10"/>
    <property type="match status" value="1"/>
</dbReference>
<evidence type="ECO:0000256" key="2">
    <source>
        <dbReference type="ARBA" id="ARBA00010979"/>
    </source>
</evidence>
<proteinExistence type="inferred from homology"/>
<accession>A0A976SIJ6</accession>
<feature type="compositionally biased region" description="Acidic residues" evidence="5">
    <location>
        <begin position="68"/>
        <end position="93"/>
    </location>
</feature>
<dbReference type="EMBL" id="CP056069">
    <property type="protein sequence ID" value="UVC49492.1"/>
    <property type="molecule type" value="Genomic_DNA"/>
</dbReference>
<dbReference type="GO" id="GO:0032040">
    <property type="term" value="C:small-subunit processome"/>
    <property type="evidence" value="ECO:0007669"/>
    <property type="project" value="TreeGrafter"/>
</dbReference>